<evidence type="ECO:0000256" key="3">
    <source>
        <dbReference type="ARBA" id="ARBA00007063"/>
    </source>
</evidence>
<evidence type="ECO:0000256" key="1">
    <source>
        <dbReference type="ARBA" id="ARBA00004477"/>
    </source>
</evidence>
<keyword evidence="13" id="KW-1185">Reference proteome</keyword>
<dbReference type="PANTHER" id="PTHR22760">
    <property type="entry name" value="GLYCOSYLTRANSFERASE"/>
    <property type="match status" value="1"/>
</dbReference>
<keyword evidence="5" id="KW-0808">Transferase</keyword>
<comment type="subcellular location">
    <subcellularLocation>
        <location evidence="1 10">Endoplasmic reticulum membrane</location>
        <topology evidence="1 10">Multi-pass membrane protein</topology>
    </subcellularLocation>
</comment>
<evidence type="ECO:0000256" key="10">
    <source>
        <dbReference type="RuleBase" id="RU363075"/>
    </source>
</evidence>
<dbReference type="InterPro" id="IPR005599">
    <property type="entry name" value="GPI_mannosylTrfase"/>
</dbReference>
<feature type="transmembrane region" description="Helical" evidence="10">
    <location>
        <begin position="400"/>
        <end position="419"/>
    </location>
</feature>
<feature type="compositionally biased region" description="Polar residues" evidence="11">
    <location>
        <begin position="51"/>
        <end position="67"/>
    </location>
</feature>
<keyword evidence="9 10" id="KW-0472">Membrane</keyword>
<feature type="region of interest" description="Disordered" evidence="11">
    <location>
        <begin position="43"/>
        <end position="67"/>
    </location>
</feature>
<evidence type="ECO:0000256" key="11">
    <source>
        <dbReference type="SAM" id="MobiDB-lite"/>
    </source>
</evidence>
<protein>
    <recommendedName>
        <fullName evidence="10">Mannosyltransferase</fullName>
        <ecNumber evidence="10">2.4.1.-</ecNumber>
    </recommendedName>
</protein>
<dbReference type="AlphaFoldDB" id="A0ABD2LTY1"/>
<feature type="transmembrane region" description="Helical" evidence="10">
    <location>
        <begin position="488"/>
        <end position="510"/>
    </location>
</feature>
<comment type="caution">
    <text evidence="12">The sequence shown here is derived from an EMBL/GenBank/DDBJ whole genome shotgun (WGS) entry which is preliminary data.</text>
</comment>
<evidence type="ECO:0000256" key="8">
    <source>
        <dbReference type="ARBA" id="ARBA00022989"/>
    </source>
</evidence>
<keyword evidence="4 10" id="KW-0328">Glycosyltransferase</keyword>
<dbReference type="PANTHER" id="PTHR22760:SF2">
    <property type="entry name" value="ALPHA-1,2-MANNOSYLTRANSFERASE ALG9"/>
    <property type="match status" value="1"/>
</dbReference>
<organism evidence="12 13">
    <name type="scientific">Heterodera trifolii</name>
    <dbReference type="NCBI Taxonomy" id="157864"/>
    <lineage>
        <taxon>Eukaryota</taxon>
        <taxon>Metazoa</taxon>
        <taxon>Ecdysozoa</taxon>
        <taxon>Nematoda</taxon>
        <taxon>Chromadorea</taxon>
        <taxon>Rhabditida</taxon>
        <taxon>Tylenchina</taxon>
        <taxon>Tylenchomorpha</taxon>
        <taxon>Tylenchoidea</taxon>
        <taxon>Heteroderidae</taxon>
        <taxon>Heteroderinae</taxon>
        <taxon>Heterodera</taxon>
    </lineage>
</organism>
<feature type="transmembrane region" description="Helical" evidence="10">
    <location>
        <begin position="341"/>
        <end position="366"/>
    </location>
</feature>
<evidence type="ECO:0000256" key="9">
    <source>
        <dbReference type="ARBA" id="ARBA00023136"/>
    </source>
</evidence>
<keyword evidence="8 10" id="KW-1133">Transmembrane helix</keyword>
<keyword evidence="7 10" id="KW-0256">Endoplasmic reticulum</keyword>
<proteinExistence type="inferred from homology"/>
<accession>A0ABD2LTY1</accession>
<keyword evidence="6 10" id="KW-0812">Transmembrane</keyword>
<evidence type="ECO:0000256" key="4">
    <source>
        <dbReference type="ARBA" id="ARBA00022676"/>
    </source>
</evidence>
<dbReference type="GO" id="GO:0005789">
    <property type="term" value="C:endoplasmic reticulum membrane"/>
    <property type="evidence" value="ECO:0007669"/>
    <property type="project" value="UniProtKB-SubCell"/>
</dbReference>
<comment type="similarity">
    <text evidence="3 10">Belongs to the glycosyltransferase 22 family.</text>
</comment>
<evidence type="ECO:0000256" key="6">
    <source>
        <dbReference type="ARBA" id="ARBA00022692"/>
    </source>
</evidence>
<gene>
    <name evidence="12" type="ORF">niasHT_000523</name>
</gene>
<reference evidence="12 13" key="1">
    <citation type="submission" date="2024-10" db="EMBL/GenBank/DDBJ databases">
        <authorList>
            <person name="Kim D."/>
        </authorList>
    </citation>
    <scope>NUCLEOTIDE SEQUENCE [LARGE SCALE GENOMIC DNA]</scope>
    <source>
        <strain evidence="12">BH-2024</strain>
    </source>
</reference>
<dbReference type="GO" id="GO:0016757">
    <property type="term" value="F:glycosyltransferase activity"/>
    <property type="evidence" value="ECO:0007669"/>
    <property type="project" value="UniProtKB-KW"/>
</dbReference>
<dbReference type="EC" id="2.4.1.-" evidence="10"/>
<evidence type="ECO:0000313" key="12">
    <source>
        <dbReference type="EMBL" id="KAL3118701.1"/>
    </source>
</evidence>
<feature type="transmembrane region" description="Helical" evidence="10">
    <location>
        <begin position="163"/>
        <end position="184"/>
    </location>
</feature>
<feature type="transmembrane region" description="Helical" evidence="10">
    <location>
        <begin position="304"/>
        <end position="321"/>
    </location>
</feature>
<name>A0ABD2LTY1_9BILA</name>
<dbReference type="EMBL" id="JBICBT010000267">
    <property type="protein sequence ID" value="KAL3118701.1"/>
    <property type="molecule type" value="Genomic_DNA"/>
</dbReference>
<evidence type="ECO:0000256" key="7">
    <source>
        <dbReference type="ARBA" id="ARBA00022824"/>
    </source>
</evidence>
<sequence>MGKNTKNFSLLLRKGNSRVPMRRLRDGSAAAAGTDVVATTTAASSSANAAGQSHYNQTEMDVPSSNSEWKRMDKRIDMDWTMSRSAALKILLSVRLSASLWSIISDCDEVFNYWEPLHLVLFGRGFQTWEYAPDYAIRSWLYVLLYALPAQPLLFLIGTSSKLALFFAIRFLIGSVCLFSELCLYESVCRRAGNAVGRAFLLFTVLSPAMFGASCAFLPSSFSMAFNALAMALWLREKWFLSIFLTAFSALLGWPFAALLGLPIVVQMVLLPPRHANLWTKFAVFSAISGTILLGLLGAVDTHLFGKFVIAPLNIVLYNIFSAHGPTLYGVEPASFYVRNLLLNFNVAVPLALFGLVGLLLIHFLAKYAQIFLPYFMHRFLHGWPLTRGWNRTNNGTGTMPFVLISMAAVLWLLVFFVQPHKEERFLFPVYPHICVLAALGFDLLRRLCHASFSNRDDGIAAAAVPSSVRRPAGGATNRRGQQQQHHFGTALCALVAVLFVLFSVSRIAAVRRNYAGLMDTYRALNEHILQRQQLLDYAEMRDPIRLCVGKEWHRFPSSFFLPESAIIIVDDDNGTINSGTNGGKPRRRPAVEMEFVRSEFRGILPAHFAGGGDNGTSTLRHSTAHAPLGRMNDENREEMDRYVPVESCDFLVHLEDGQETELEPNYAKMYRTQILCFPGSRAVVVSKQYGDPTDVKRE</sequence>
<dbReference type="Proteomes" id="UP001620626">
    <property type="component" value="Unassembled WGS sequence"/>
</dbReference>
<dbReference type="Pfam" id="PF03901">
    <property type="entry name" value="Glyco_transf_22"/>
    <property type="match status" value="1"/>
</dbReference>
<feature type="transmembrane region" description="Helical" evidence="10">
    <location>
        <begin position="239"/>
        <end position="266"/>
    </location>
</feature>
<feature type="transmembrane region" description="Helical" evidence="10">
    <location>
        <begin position="139"/>
        <end position="157"/>
    </location>
</feature>
<comment type="pathway">
    <text evidence="2">Protein modification; protein glycosylation.</text>
</comment>
<evidence type="ECO:0000256" key="5">
    <source>
        <dbReference type="ARBA" id="ARBA00022679"/>
    </source>
</evidence>
<feature type="transmembrane region" description="Helical" evidence="10">
    <location>
        <begin position="196"/>
        <end position="219"/>
    </location>
</feature>
<evidence type="ECO:0000313" key="13">
    <source>
        <dbReference type="Proteomes" id="UP001620626"/>
    </source>
</evidence>
<evidence type="ECO:0000256" key="2">
    <source>
        <dbReference type="ARBA" id="ARBA00004922"/>
    </source>
</evidence>
<feature type="transmembrane region" description="Helical" evidence="10">
    <location>
        <begin position="278"/>
        <end position="298"/>
    </location>
</feature>